<protein>
    <recommendedName>
        <fullName evidence="1">Phage head morphogenesis domain-containing protein</fullName>
    </recommendedName>
</protein>
<organism evidence="2 3">
    <name type="scientific">Proteus mirabilis</name>
    <dbReference type="NCBI Taxonomy" id="584"/>
    <lineage>
        <taxon>Bacteria</taxon>
        <taxon>Pseudomonadati</taxon>
        <taxon>Pseudomonadota</taxon>
        <taxon>Gammaproteobacteria</taxon>
        <taxon>Enterobacterales</taxon>
        <taxon>Morganellaceae</taxon>
        <taxon>Proteus</taxon>
    </lineage>
</organism>
<sequence length="374" mass="42387">MRSVNERLMDELIAHSLFSGRYSTGVARRMIKALNEFDAELTASLIVALDDTSIGVNSFTARRLESLLSSVRSINKRAVDSAFSLLTEEMRAHALYEAGYYPSLFDSLLPDVVLRKYPLMSITEEMLFSSVMSRPFQGKLLSEWADGLESDRMTRINNAVRNGYLNGDSAVEIGRKIRGHANQGYKDGVLQLSRANATTIAKTAISHLQATARDQFADANKDILDCKQWLSTLDNKTSHDCIIRDRLRYTLEGKPIGHKVPYLQGPGKIHFNCRSTETLVTKSWRELGIDLDEMDAGTRASMDGQVPADTNFLDWIQRQPEWRQRQVFGETRFRLMKEGGMNPSEFYTDKGEFISLEQLREIDKQAFREAGYSD</sequence>
<comment type="caution">
    <text evidence="2">The sequence shown here is derived from an EMBL/GenBank/DDBJ whole genome shotgun (WGS) entry which is preliminary data.</text>
</comment>
<proteinExistence type="predicted"/>
<gene>
    <name evidence="2" type="ORF">PW210_001133</name>
</gene>
<dbReference type="InterPro" id="IPR017029">
    <property type="entry name" value="Phage_head_put"/>
</dbReference>
<dbReference type="PIRSF" id="PIRSF034565">
    <property type="entry name" value="UCP034565"/>
    <property type="match status" value="1"/>
</dbReference>
<feature type="domain" description="Phage head morphogenesis" evidence="1">
    <location>
        <begin position="155"/>
        <end position="276"/>
    </location>
</feature>
<evidence type="ECO:0000259" key="1">
    <source>
        <dbReference type="Pfam" id="PF04233"/>
    </source>
</evidence>
<dbReference type="Pfam" id="PF04233">
    <property type="entry name" value="Phage_Mu_F"/>
    <property type="match status" value="1"/>
</dbReference>
<dbReference type="EMBL" id="ABKSPD020000003">
    <property type="protein sequence ID" value="EKW9775333.1"/>
    <property type="molecule type" value="Genomic_DNA"/>
</dbReference>
<name>A0AAN3YT91_PROMI</name>
<dbReference type="AlphaFoldDB" id="A0AAN3YT91"/>
<dbReference type="Proteomes" id="UP001171165">
    <property type="component" value="Unassembled WGS sequence"/>
</dbReference>
<dbReference type="InterPro" id="IPR006528">
    <property type="entry name" value="Phage_head_morphogenesis_dom"/>
</dbReference>
<dbReference type="RefSeq" id="WP_088206751.1">
    <property type="nucleotide sequence ID" value="NZ_CP021852.1"/>
</dbReference>
<evidence type="ECO:0000313" key="3">
    <source>
        <dbReference type="Proteomes" id="UP001171165"/>
    </source>
</evidence>
<evidence type="ECO:0000313" key="2">
    <source>
        <dbReference type="EMBL" id="EKW9775333.1"/>
    </source>
</evidence>
<accession>A0AAN3YT91</accession>
<reference evidence="2" key="1">
    <citation type="submission" date="2023-06" db="EMBL/GenBank/DDBJ databases">
        <authorList>
            <consortium name="Clinical and Environmental Microbiology Branch: Whole genome sequencing antimicrobial resistance pathogens in the healthcare setting"/>
        </authorList>
    </citation>
    <scope>NUCLEOTIDE SEQUENCE</scope>
    <source>
        <strain evidence="2">Microbial</strain>
    </source>
</reference>